<dbReference type="InterPro" id="IPR024706">
    <property type="entry name" value="Peroxiredoxin_AhpC-typ"/>
</dbReference>
<dbReference type="GO" id="GO:0008379">
    <property type="term" value="F:thioredoxin peroxidase activity"/>
    <property type="evidence" value="ECO:0007669"/>
    <property type="project" value="TreeGrafter"/>
</dbReference>
<keyword evidence="5 7" id="KW-0676">Redox-active center</keyword>
<dbReference type="InterPro" id="IPR013766">
    <property type="entry name" value="Thioredoxin_domain"/>
</dbReference>
<evidence type="ECO:0000256" key="9">
    <source>
        <dbReference type="SAM" id="MobiDB-lite"/>
    </source>
</evidence>
<dbReference type="OrthoDB" id="2996783at2759"/>
<organism evidence="11 12">
    <name type="scientific">Cristinia sonorae</name>
    <dbReference type="NCBI Taxonomy" id="1940300"/>
    <lineage>
        <taxon>Eukaryota</taxon>
        <taxon>Fungi</taxon>
        <taxon>Dikarya</taxon>
        <taxon>Basidiomycota</taxon>
        <taxon>Agaricomycotina</taxon>
        <taxon>Agaricomycetes</taxon>
        <taxon>Agaricomycetidae</taxon>
        <taxon>Agaricales</taxon>
        <taxon>Pleurotineae</taxon>
        <taxon>Stephanosporaceae</taxon>
        <taxon>Cristinia</taxon>
    </lineage>
</organism>
<evidence type="ECO:0000256" key="7">
    <source>
        <dbReference type="PIRNR" id="PIRNR000239"/>
    </source>
</evidence>
<feature type="domain" description="Thioredoxin" evidence="10">
    <location>
        <begin position="4"/>
        <end position="174"/>
    </location>
</feature>
<dbReference type="FunFam" id="3.40.30.10:FF:000011">
    <property type="entry name" value="Peroxiredoxin PRX1"/>
    <property type="match status" value="1"/>
</dbReference>
<dbReference type="PROSITE" id="PS51352">
    <property type="entry name" value="THIOREDOXIN_2"/>
    <property type="match status" value="1"/>
</dbReference>
<feature type="compositionally biased region" description="Polar residues" evidence="9">
    <location>
        <begin position="221"/>
        <end position="232"/>
    </location>
</feature>
<reference evidence="11" key="1">
    <citation type="journal article" date="2021" name="New Phytol.">
        <title>Evolutionary innovations through gain and loss of genes in the ectomycorrhizal Boletales.</title>
        <authorList>
            <person name="Wu G."/>
            <person name="Miyauchi S."/>
            <person name="Morin E."/>
            <person name="Kuo A."/>
            <person name="Drula E."/>
            <person name="Varga T."/>
            <person name="Kohler A."/>
            <person name="Feng B."/>
            <person name="Cao Y."/>
            <person name="Lipzen A."/>
            <person name="Daum C."/>
            <person name="Hundley H."/>
            <person name="Pangilinan J."/>
            <person name="Johnson J."/>
            <person name="Barry K."/>
            <person name="LaButti K."/>
            <person name="Ng V."/>
            <person name="Ahrendt S."/>
            <person name="Min B."/>
            <person name="Choi I.G."/>
            <person name="Park H."/>
            <person name="Plett J.M."/>
            <person name="Magnuson J."/>
            <person name="Spatafora J.W."/>
            <person name="Nagy L.G."/>
            <person name="Henrissat B."/>
            <person name="Grigoriev I.V."/>
            <person name="Yang Z.L."/>
            <person name="Xu J."/>
            <person name="Martin F.M."/>
        </authorList>
    </citation>
    <scope>NUCLEOTIDE SEQUENCE</scope>
    <source>
        <strain evidence="11">KKN 215</strain>
    </source>
</reference>
<keyword evidence="2 7" id="KW-0575">Peroxidase</keyword>
<dbReference type="GO" id="GO:0005829">
    <property type="term" value="C:cytosol"/>
    <property type="evidence" value="ECO:0007669"/>
    <property type="project" value="TreeGrafter"/>
</dbReference>
<evidence type="ECO:0000256" key="6">
    <source>
        <dbReference type="ARBA" id="ARBA00025719"/>
    </source>
</evidence>
<comment type="caution">
    <text evidence="11">The sequence shown here is derived from an EMBL/GenBank/DDBJ whole genome shotgun (WGS) entry which is preliminary data.</text>
</comment>
<dbReference type="InterPro" id="IPR050217">
    <property type="entry name" value="Peroxiredoxin"/>
</dbReference>
<name>A0A8K0UU46_9AGAR</name>
<keyword evidence="3 7" id="KW-0049">Antioxidant</keyword>
<evidence type="ECO:0000256" key="3">
    <source>
        <dbReference type="ARBA" id="ARBA00022862"/>
    </source>
</evidence>
<protein>
    <submittedName>
        <fullName evidence="11">1-Cys peroxiredoxin</fullName>
    </submittedName>
</protein>
<dbReference type="GO" id="GO:0042744">
    <property type="term" value="P:hydrogen peroxide catabolic process"/>
    <property type="evidence" value="ECO:0007669"/>
    <property type="project" value="TreeGrafter"/>
</dbReference>
<evidence type="ECO:0000259" key="10">
    <source>
        <dbReference type="PROSITE" id="PS51352"/>
    </source>
</evidence>
<sequence length="241" mass="27160">MAHLRLGSVAPDFEADTTEGRIKFHEWAGESWVMLFSHPGDFTPVCTTELADVSQRLPQFVKRDVKIIAISVDSLKTHFEWIDDIIEIGNMMSPSIPTCVEYPIIADGERQIATLYGMLDEQDKTNVDEDGLPYTIRTVFIIDPKRFIRTMIQYPASVGRDFDEIIRVIDALQASDKHKIATPVSWRPGSDVIIPSHISDEEARKRFSKFDTVLPYLRMTQDPTQSAKSPSCNGIGKKTSA</sequence>
<dbReference type="GO" id="GO:0033554">
    <property type="term" value="P:cellular response to stress"/>
    <property type="evidence" value="ECO:0007669"/>
    <property type="project" value="TreeGrafter"/>
</dbReference>
<dbReference type="InterPro" id="IPR019479">
    <property type="entry name" value="Peroxiredoxin_C"/>
</dbReference>
<comment type="similarity">
    <text evidence="1">Belongs to the peroxiredoxin family. AhpC/Prx1 subfamily.</text>
</comment>
<dbReference type="Gene3D" id="3.30.1020.10">
    <property type="entry name" value="Antioxidant, Horf6, Chain A, domain2"/>
    <property type="match status" value="1"/>
</dbReference>
<evidence type="ECO:0000256" key="5">
    <source>
        <dbReference type="ARBA" id="ARBA00023284"/>
    </source>
</evidence>
<evidence type="ECO:0000256" key="2">
    <source>
        <dbReference type="ARBA" id="ARBA00022559"/>
    </source>
</evidence>
<comment type="function">
    <text evidence="7">Thiol-specific peroxidase that catalyzes the reduction of hydrogen peroxide and organic hydroperoxides to water and alcohols, respectively.</text>
</comment>
<dbReference type="CDD" id="cd03016">
    <property type="entry name" value="PRX_1cys"/>
    <property type="match status" value="1"/>
</dbReference>
<dbReference type="SUPFAM" id="SSF52833">
    <property type="entry name" value="Thioredoxin-like"/>
    <property type="match status" value="1"/>
</dbReference>
<dbReference type="EMBL" id="JAEVFJ010000008">
    <property type="protein sequence ID" value="KAH8103136.1"/>
    <property type="molecule type" value="Genomic_DNA"/>
</dbReference>
<evidence type="ECO:0000313" key="12">
    <source>
        <dbReference type="Proteomes" id="UP000813824"/>
    </source>
</evidence>
<feature type="region of interest" description="Disordered" evidence="9">
    <location>
        <begin position="221"/>
        <end position="241"/>
    </location>
</feature>
<keyword evidence="12" id="KW-1185">Reference proteome</keyword>
<dbReference type="PIRSF" id="PIRSF000239">
    <property type="entry name" value="AHPC"/>
    <property type="match status" value="1"/>
</dbReference>
<proteinExistence type="inferred from homology"/>
<dbReference type="Pfam" id="PF00578">
    <property type="entry name" value="AhpC-TSA"/>
    <property type="match status" value="1"/>
</dbReference>
<dbReference type="InterPro" id="IPR000866">
    <property type="entry name" value="AhpC/TSA"/>
</dbReference>
<keyword evidence="4 7" id="KW-0560">Oxidoreductase</keyword>
<dbReference type="InterPro" id="IPR045020">
    <property type="entry name" value="PRX_1cys"/>
</dbReference>
<dbReference type="AlphaFoldDB" id="A0A8K0UU46"/>
<dbReference type="InterPro" id="IPR036249">
    <property type="entry name" value="Thioredoxin-like_sf"/>
</dbReference>
<comment type="similarity">
    <text evidence="6">Belongs to the peroxiredoxin family. Prx6 subfamily.</text>
</comment>
<evidence type="ECO:0000256" key="4">
    <source>
        <dbReference type="ARBA" id="ARBA00023002"/>
    </source>
</evidence>
<evidence type="ECO:0000313" key="11">
    <source>
        <dbReference type="EMBL" id="KAH8103136.1"/>
    </source>
</evidence>
<dbReference type="Proteomes" id="UP000813824">
    <property type="component" value="Unassembled WGS sequence"/>
</dbReference>
<dbReference type="PANTHER" id="PTHR10681">
    <property type="entry name" value="THIOREDOXIN PEROXIDASE"/>
    <property type="match status" value="1"/>
</dbReference>
<evidence type="ECO:0000256" key="8">
    <source>
        <dbReference type="PIRSR" id="PIRSR000239-1"/>
    </source>
</evidence>
<dbReference type="Pfam" id="PF10417">
    <property type="entry name" value="1-cysPrx_C"/>
    <property type="match status" value="1"/>
</dbReference>
<accession>A0A8K0UU46</accession>
<evidence type="ECO:0000256" key="1">
    <source>
        <dbReference type="ARBA" id="ARBA00009796"/>
    </source>
</evidence>
<dbReference type="PANTHER" id="PTHR10681:SF128">
    <property type="entry name" value="THIOREDOXIN-DEPENDENT PEROXIDE REDUCTASE, MITOCHONDRIAL"/>
    <property type="match status" value="1"/>
</dbReference>
<dbReference type="Gene3D" id="3.40.30.10">
    <property type="entry name" value="Glutaredoxin"/>
    <property type="match status" value="1"/>
</dbReference>
<dbReference type="GO" id="GO:0045454">
    <property type="term" value="P:cell redox homeostasis"/>
    <property type="evidence" value="ECO:0007669"/>
    <property type="project" value="TreeGrafter"/>
</dbReference>
<gene>
    <name evidence="11" type="ORF">BXZ70DRAFT_928302</name>
</gene>
<dbReference type="GO" id="GO:0006979">
    <property type="term" value="P:response to oxidative stress"/>
    <property type="evidence" value="ECO:0007669"/>
    <property type="project" value="TreeGrafter"/>
</dbReference>
<feature type="active site" description="Cysteine sulfenic acid (-SOH) intermediate; for peroxidase activity" evidence="8">
    <location>
        <position position="46"/>
    </location>
</feature>